<feature type="domain" description="Small ribosomal subunit protein uS17 N-terminal" evidence="16">
    <location>
        <begin position="50"/>
        <end position="119"/>
    </location>
</feature>
<keyword evidence="18" id="KW-1185">Reference proteome</keyword>
<evidence type="ECO:0000256" key="15">
    <source>
        <dbReference type="RuleBase" id="RU003872"/>
    </source>
</evidence>
<gene>
    <name evidence="17" type="ORF">RFI_37974</name>
</gene>
<dbReference type="GO" id="GO:0006412">
    <property type="term" value="P:translation"/>
    <property type="evidence" value="ECO:0007669"/>
    <property type="project" value="InterPro"/>
</dbReference>
<dbReference type="InterPro" id="IPR000266">
    <property type="entry name" value="Ribosomal_uS17"/>
</dbReference>
<dbReference type="OrthoDB" id="10254436at2759"/>
<name>X6LEE9_RETFI</name>
<dbReference type="GO" id="GO:0022627">
    <property type="term" value="C:cytosolic small ribosomal subunit"/>
    <property type="evidence" value="ECO:0007669"/>
    <property type="project" value="TreeGrafter"/>
</dbReference>
<protein>
    <recommendedName>
        <fullName evidence="13">Small ribosomal subunit protein uS17</fullName>
    </recommendedName>
    <alternativeName>
        <fullName evidence="14">40S ribosomal protein S11</fullName>
    </alternativeName>
</protein>
<sequence>MYLKINFHFGFEFFNLTGKFGSKIKNFVLKKRLITCIQSDQLVVMTDRIQTQHAFQKQHNVFIGYKDLRGSAKRRRFPKRRWWKNIGLGFQTPKEAIEGDYIDRKCPFTGLVSIRGRIFQGRVKTAKMTRAIIVRREYLHYVRKYNRYEKRHTNVPAHLPPCFRVKAGDTVTLGQCRPLSKTIRFCVIRVDKSRSGEGRKGFQGF</sequence>
<dbReference type="NCBIfam" id="TIGR03630">
    <property type="entry name" value="uS17_arch"/>
    <property type="match status" value="1"/>
</dbReference>
<dbReference type="FunFam" id="2.40.50.1000:FF:000008">
    <property type="entry name" value="40S ribosomal protein S11"/>
    <property type="match status" value="1"/>
</dbReference>
<dbReference type="SUPFAM" id="SSF50249">
    <property type="entry name" value="Nucleic acid-binding proteins"/>
    <property type="match status" value="1"/>
</dbReference>
<evidence type="ECO:0000256" key="5">
    <source>
        <dbReference type="ARBA" id="ARBA00022553"/>
    </source>
</evidence>
<dbReference type="GO" id="GO:0003723">
    <property type="term" value="F:RNA binding"/>
    <property type="evidence" value="ECO:0007669"/>
    <property type="project" value="UniProtKB-KW"/>
</dbReference>
<keyword evidence="8 15" id="KW-0689">Ribosomal protein</keyword>
<keyword evidence="5" id="KW-0597">Phosphoprotein</keyword>
<evidence type="ECO:0000256" key="9">
    <source>
        <dbReference type="ARBA" id="ARBA00022990"/>
    </source>
</evidence>
<evidence type="ECO:0000256" key="6">
    <source>
        <dbReference type="ARBA" id="ARBA00022884"/>
    </source>
</evidence>
<comment type="subcellular location">
    <subcellularLocation>
        <location evidence="1">Cytoplasm</location>
    </subcellularLocation>
</comment>
<organism evidence="17 18">
    <name type="scientific">Reticulomyxa filosa</name>
    <dbReference type="NCBI Taxonomy" id="46433"/>
    <lineage>
        <taxon>Eukaryota</taxon>
        <taxon>Sar</taxon>
        <taxon>Rhizaria</taxon>
        <taxon>Retaria</taxon>
        <taxon>Foraminifera</taxon>
        <taxon>Monothalamids</taxon>
        <taxon>Reticulomyxidae</taxon>
        <taxon>Reticulomyxa</taxon>
    </lineage>
</organism>
<dbReference type="InterPro" id="IPR019979">
    <property type="entry name" value="Ribosomal_uS17_CS"/>
</dbReference>
<dbReference type="Gene3D" id="2.40.50.1000">
    <property type="match status" value="1"/>
</dbReference>
<dbReference type="Proteomes" id="UP000023152">
    <property type="component" value="Unassembled WGS sequence"/>
</dbReference>
<dbReference type="InterPro" id="IPR028333">
    <property type="entry name" value="Ribosomal_uS17_arc/euk"/>
</dbReference>
<keyword evidence="10" id="KW-0564">Palmitate</keyword>
<dbReference type="InterPro" id="IPR012340">
    <property type="entry name" value="NA-bd_OB-fold"/>
</dbReference>
<evidence type="ECO:0000256" key="11">
    <source>
        <dbReference type="ARBA" id="ARBA00023274"/>
    </source>
</evidence>
<dbReference type="EMBL" id="ASPP01043742">
    <property type="protein sequence ID" value="ETN99496.1"/>
    <property type="molecule type" value="Genomic_DNA"/>
</dbReference>
<evidence type="ECO:0000256" key="10">
    <source>
        <dbReference type="ARBA" id="ARBA00023139"/>
    </source>
</evidence>
<keyword evidence="3" id="KW-0488">Methylation</keyword>
<evidence type="ECO:0000256" key="3">
    <source>
        <dbReference type="ARBA" id="ARBA00022481"/>
    </source>
</evidence>
<dbReference type="Pfam" id="PF00366">
    <property type="entry name" value="Ribosomal_S17"/>
    <property type="match status" value="1"/>
</dbReference>
<comment type="caution">
    <text evidence="17">The sequence shown here is derived from an EMBL/GenBank/DDBJ whole genome shotgun (WGS) entry which is preliminary data.</text>
</comment>
<dbReference type="PANTHER" id="PTHR10744">
    <property type="entry name" value="40S RIBOSOMAL PROTEIN S11 FAMILY MEMBER"/>
    <property type="match status" value="1"/>
</dbReference>
<dbReference type="PRINTS" id="PR00973">
    <property type="entry name" value="RIBOSOMALS17"/>
</dbReference>
<keyword evidence="9" id="KW-0007">Acetylation</keyword>
<dbReference type="PANTHER" id="PTHR10744:SF9">
    <property type="entry name" value="40S RIBOSOMAL PROTEIN S11-RELATED"/>
    <property type="match status" value="1"/>
</dbReference>
<evidence type="ECO:0000256" key="14">
    <source>
        <dbReference type="ARBA" id="ARBA00035471"/>
    </source>
</evidence>
<keyword evidence="7" id="KW-0164">Citrullination</keyword>
<evidence type="ECO:0000256" key="1">
    <source>
        <dbReference type="ARBA" id="ARBA00004496"/>
    </source>
</evidence>
<dbReference type="NCBIfam" id="NF006345">
    <property type="entry name" value="PRK08572.1"/>
    <property type="match status" value="1"/>
</dbReference>
<evidence type="ECO:0000256" key="13">
    <source>
        <dbReference type="ARBA" id="ARBA00035164"/>
    </source>
</evidence>
<keyword evidence="6" id="KW-0694">RNA-binding</keyword>
<dbReference type="PROSITE" id="PS00056">
    <property type="entry name" value="RIBOSOMAL_S17"/>
    <property type="match status" value="1"/>
</dbReference>
<evidence type="ECO:0000256" key="2">
    <source>
        <dbReference type="ARBA" id="ARBA00010254"/>
    </source>
</evidence>
<evidence type="ECO:0000313" key="18">
    <source>
        <dbReference type="Proteomes" id="UP000023152"/>
    </source>
</evidence>
<evidence type="ECO:0000256" key="8">
    <source>
        <dbReference type="ARBA" id="ARBA00022980"/>
    </source>
</evidence>
<keyword evidence="11 15" id="KW-0687">Ribonucleoprotein</keyword>
<dbReference type="AlphaFoldDB" id="X6LEE9"/>
<dbReference type="InterPro" id="IPR032440">
    <property type="entry name" value="Ribosomal_uS17_N"/>
</dbReference>
<proteinExistence type="inferred from homology"/>
<keyword evidence="4" id="KW-0963">Cytoplasm</keyword>
<dbReference type="CDD" id="cd00364">
    <property type="entry name" value="Ribosomal_uS17"/>
    <property type="match status" value="1"/>
</dbReference>
<dbReference type="Pfam" id="PF16205">
    <property type="entry name" value="Ribosomal_S17_N"/>
    <property type="match status" value="1"/>
</dbReference>
<keyword evidence="12" id="KW-0449">Lipoprotein</keyword>
<dbReference type="OMA" id="KVGECWP"/>
<comment type="similarity">
    <text evidence="2 15">Belongs to the universal ribosomal protein uS17 family.</text>
</comment>
<reference evidence="17 18" key="1">
    <citation type="journal article" date="2013" name="Curr. Biol.">
        <title>The Genome of the Foraminiferan Reticulomyxa filosa.</title>
        <authorList>
            <person name="Glockner G."/>
            <person name="Hulsmann N."/>
            <person name="Schleicher M."/>
            <person name="Noegel A.A."/>
            <person name="Eichinger L."/>
            <person name="Gallinger C."/>
            <person name="Pawlowski J."/>
            <person name="Sierra R."/>
            <person name="Euteneuer U."/>
            <person name="Pillet L."/>
            <person name="Moustafa A."/>
            <person name="Platzer M."/>
            <person name="Groth M."/>
            <person name="Szafranski K."/>
            <person name="Schliwa M."/>
        </authorList>
    </citation>
    <scope>NUCLEOTIDE SEQUENCE [LARGE SCALE GENOMIC DNA]</scope>
</reference>
<evidence type="ECO:0000313" key="17">
    <source>
        <dbReference type="EMBL" id="ETN99496.1"/>
    </source>
</evidence>
<evidence type="ECO:0000259" key="16">
    <source>
        <dbReference type="Pfam" id="PF16205"/>
    </source>
</evidence>
<evidence type="ECO:0000256" key="4">
    <source>
        <dbReference type="ARBA" id="ARBA00022490"/>
    </source>
</evidence>
<evidence type="ECO:0000256" key="7">
    <source>
        <dbReference type="ARBA" id="ARBA00022934"/>
    </source>
</evidence>
<evidence type="ECO:0000256" key="12">
    <source>
        <dbReference type="ARBA" id="ARBA00023288"/>
    </source>
</evidence>
<accession>X6LEE9</accession>
<dbReference type="GO" id="GO:0003735">
    <property type="term" value="F:structural constituent of ribosome"/>
    <property type="evidence" value="ECO:0007669"/>
    <property type="project" value="InterPro"/>
</dbReference>